<sequence length="136" mass="14952">MKTLSVLLLTSISFMTSAATSVDLVKDTKSWNGDSLPSQTIAQPEVTIKEITIQPGEALPIHLHPVINAGILLEGELTVYTEDRSKVLKLNADSEKNTIIEMVNQYHFGMNSGDKPAKIVVFYIAEKGHTVTKEKK</sequence>
<organism evidence="2 3">
    <name type="scientific">Vibrio zhanjiangensis</name>
    <dbReference type="NCBI Taxonomy" id="1046128"/>
    <lineage>
        <taxon>Bacteria</taxon>
        <taxon>Pseudomonadati</taxon>
        <taxon>Pseudomonadota</taxon>
        <taxon>Gammaproteobacteria</taxon>
        <taxon>Vibrionales</taxon>
        <taxon>Vibrionaceae</taxon>
        <taxon>Vibrio</taxon>
    </lineage>
</organism>
<evidence type="ECO:0000313" key="2">
    <source>
        <dbReference type="EMBL" id="GLT18714.1"/>
    </source>
</evidence>
<evidence type="ECO:0008006" key="4">
    <source>
        <dbReference type="Google" id="ProtNLM"/>
    </source>
</evidence>
<dbReference type="Proteomes" id="UP001157138">
    <property type="component" value="Unassembled WGS sequence"/>
</dbReference>
<evidence type="ECO:0000313" key="3">
    <source>
        <dbReference type="Proteomes" id="UP001157138"/>
    </source>
</evidence>
<reference evidence="3" key="1">
    <citation type="journal article" date="2019" name="Int. J. Syst. Evol. Microbiol.">
        <title>The Global Catalogue of Microorganisms (GCM) 10K type strain sequencing project: providing services to taxonomists for standard genome sequencing and annotation.</title>
        <authorList>
            <consortium name="The Broad Institute Genomics Platform"/>
            <consortium name="The Broad Institute Genome Sequencing Center for Infectious Disease"/>
            <person name="Wu L."/>
            <person name="Ma J."/>
        </authorList>
    </citation>
    <scope>NUCLEOTIDE SEQUENCE [LARGE SCALE GENOMIC DNA]</scope>
    <source>
        <strain evidence="3">NBRC 108723</strain>
    </source>
</reference>
<dbReference type="EMBL" id="BSPW01000053">
    <property type="protein sequence ID" value="GLT18714.1"/>
    <property type="molecule type" value="Genomic_DNA"/>
</dbReference>
<name>A0ABQ6F0D6_9VIBR</name>
<comment type="caution">
    <text evidence="2">The sequence shown here is derived from an EMBL/GenBank/DDBJ whole genome shotgun (WGS) entry which is preliminary data.</text>
</comment>
<dbReference type="SUPFAM" id="SSF51182">
    <property type="entry name" value="RmlC-like cupins"/>
    <property type="match status" value="1"/>
</dbReference>
<proteinExistence type="predicted"/>
<evidence type="ECO:0000256" key="1">
    <source>
        <dbReference type="SAM" id="SignalP"/>
    </source>
</evidence>
<feature type="signal peptide" evidence="1">
    <location>
        <begin position="1"/>
        <end position="18"/>
    </location>
</feature>
<gene>
    <name evidence="2" type="ORF">GCM10007938_24950</name>
</gene>
<dbReference type="RefSeq" id="WP_284192593.1">
    <property type="nucleotide sequence ID" value="NZ_BSPW01000053.1"/>
</dbReference>
<protein>
    <recommendedName>
        <fullName evidence="4">Cupin domain-containing protein</fullName>
    </recommendedName>
</protein>
<dbReference type="InterPro" id="IPR011051">
    <property type="entry name" value="RmlC_Cupin_sf"/>
</dbReference>
<dbReference type="Gene3D" id="2.60.120.10">
    <property type="entry name" value="Jelly Rolls"/>
    <property type="match status" value="1"/>
</dbReference>
<feature type="chain" id="PRO_5047362841" description="Cupin domain-containing protein" evidence="1">
    <location>
        <begin position="19"/>
        <end position="136"/>
    </location>
</feature>
<keyword evidence="3" id="KW-1185">Reference proteome</keyword>
<keyword evidence="1" id="KW-0732">Signal</keyword>
<accession>A0ABQ6F0D6</accession>
<dbReference type="CDD" id="cd02236">
    <property type="entry name" value="cupin_CV2614-like"/>
    <property type="match status" value="1"/>
</dbReference>
<dbReference type="InterPro" id="IPR014710">
    <property type="entry name" value="RmlC-like_jellyroll"/>
</dbReference>